<dbReference type="Proteomes" id="UP001596086">
    <property type="component" value="Unassembled WGS sequence"/>
</dbReference>
<dbReference type="Gene3D" id="1.20.1600.10">
    <property type="entry name" value="Outer membrane efflux proteins (OEP)"/>
    <property type="match status" value="1"/>
</dbReference>
<dbReference type="InterPro" id="IPR010131">
    <property type="entry name" value="MdtP/NodT-like"/>
</dbReference>
<accession>A0ABW0S1B9</accession>
<gene>
    <name evidence="2" type="ORF">ACFPO9_11370</name>
</gene>
<sequence>MPRPYLLIPLLIPILLGGCTSYRPLPLPGESAKAPPLERITVDTRSLPFPALAAHGFDASDGLDQLEAAILAVANNPDLKLARDDAAIVRAQSFAAGLLPDPQLALSGDLSNTQGPGSTRAYSAGLSYDFNALLTHSSVVRAGRADVRKTDLGLLWQEWQVASQAELLHVKLRYERKQLAVLADTETLFTDRVGRMRAALAQGLLATDAMLPNLTALQDVQRQRFELERQARQDAYDMNTLLGLGAGTTLRLQDSPAQTAPSQAEVDAAEAGLAQRRPDLLALQAGYTAQDARYRGAILAQFPALNIGLTRARDSSNVYSKAVGITLTLPFLNRNRGNIAIENATRQRLHDEYQQRLRAAHDELVRIPDLLRRNSAALVQANASVAELSVLLERSKVAYRAGNVDMLVYANARAALLAKQLEQIALRQAVAEQQVALRTLLGLDPSNPSLSRKLHE</sequence>
<evidence type="ECO:0000256" key="1">
    <source>
        <dbReference type="ARBA" id="ARBA00007613"/>
    </source>
</evidence>
<dbReference type="PANTHER" id="PTHR30203">
    <property type="entry name" value="OUTER MEMBRANE CATION EFFLUX PROTEIN"/>
    <property type="match status" value="1"/>
</dbReference>
<dbReference type="PANTHER" id="PTHR30203:SF23">
    <property type="entry name" value="OUTER MEMBRANE EFFLUX PROTEIN"/>
    <property type="match status" value="1"/>
</dbReference>
<dbReference type="PROSITE" id="PS51257">
    <property type="entry name" value="PROKAR_LIPOPROTEIN"/>
    <property type="match status" value="1"/>
</dbReference>
<name>A0ABW0S1B9_9BURK</name>
<dbReference type="Pfam" id="PF02321">
    <property type="entry name" value="OEP"/>
    <property type="match status" value="1"/>
</dbReference>
<dbReference type="RefSeq" id="WP_379770679.1">
    <property type="nucleotide sequence ID" value="NZ_JBHSMZ010000006.1"/>
</dbReference>
<evidence type="ECO:0000313" key="2">
    <source>
        <dbReference type="EMBL" id="MFC5549112.1"/>
    </source>
</evidence>
<dbReference type="InterPro" id="IPR003423">
    <property type="entry name" value="OMP_efflux"/>
</dbReference>
<dbReference type="EMBL" id="JBHSMZ010000006">
    <property type="protein sequence ID" value="MFC5549112.1"/>
    <property type="molecule type" value="Genomic_DNA"/>
</dbReference>
<reference evidence="3" key="1">
    <citation type="journal article" date="2019" name="Int. J. Syst. Evol. Microbiol.">
        <title>The Global Catalogue of Microorganisms (GCM) 10K type strain sequencing project: providing services to taxonomists for standard genome sequencing and annotation.</title>
        <authorList>
            <consortium name="The Broad Institute Genomics Platform"/>
            <consortium name="The Broad Institute Genome Sequencing Center for Infectious Disease"/>
            <person name="Wu L."/>
            <person name="Ma J."/>
        </authorList>
    </citation>
    <scope>NUCLEOTIDE SEQUENCE [LARGE SCALE GENOMIC DNA]</scope>
    <source>
        <strain evidence="3">CGMCC 4.5798</strain>
    </source>
</reference>
<keyword evidence="3" id="KW-1185">Reference proteome</keyword>
<comment type="similarity">
    <text evidence="1">Belongs to the outer membrane factor (OMF) (TC 1.B.17) family.</text>
</comment>
<proteinExistence type="inferred from homology"/>
<dbReference type="SUPFAM" id="SSF56954">
    <property type="entry name" value="Outer membrane efflux proteins (OEP)"/>
    <property type="match status" value="1"/>
</dbReference>
<evidence type="ECO:0000313" key="3">
    <source>
        <dbReference type="Proteomes" id="UP001596086"/>
    </source>
</evidence>
<comment type="caution">
    <text evidence="2">The sequence shown here is derived from an EMBL/GenBank/DDBJ whole genome shotgun (WGS) entry which is preliminary data.</text>
</comment>
<protein>
    <submittedName>
        <fullName evidence="2">TolC family protein</fullName>
    </submittedName>
</protein>
<organism evidence="2 3">
    <name type="scientific">Massilia aerilata</name>
    <dbReference type="NCBI Taxonomy" id="453817"/>
    <lineage>
        <taxon>Bacteria</taxon>
        <taxon>Pseudomonadati</taxon>
        <taxon>Pseudomonadota</taxon>
        <taxon>Betaproteobacteria</taxon>
        <taxon>Burkholderiales</taxon>
        <taxon>Oxalobacteraceae</taxon>
        <taxon>Telluria group</taxon>
        <taxon>Massilia</taxon>
    </lineage>
</organism>